<protein>
    <recommendedName>
        <fullName evidence="1">Methyltransferase domain-containing protein</fullName>
    </recommendedName>
</protein>
<feature type="domain" description="Methyltransferase" evidence="1">
    <location>
        <begin position="25"/>
        <end position="64"/>
    </location>
</feature>
<dbReference type="SUPFAM" id="SSF53335">
    <property type="entry name" value="S-adenosyl-L-methionine-dependent methyltransferases"/>
    <property type="match status" value="1"/>
</dbReference>
<dbReference type="InterPro" id="IPR029063">
    <property type="entry name" value="SAM-dependent_MTases_sf"/>
</dbReference>
<proteinExistence type="predicted"/>
<dbReference type="AlphaFoldDB" id="A0A9P7G2N0"/>
<evidence type="ECO:0000313" key="3">
    <source>
        <dbReference type="Proteomes" id="UP000775547"/>
    </source>
</evidence>
<sequence>MLIGGNYTDRIRERLENQPGLGKTIFDLGCGTGAWAMDMAADFPHCSVVGADIAPMDIGLAPSNLR</sequence>
<reference evidence="2" key="2">
    <citation type="submission" date="2021-10" db="EMBL/GenBank/DDBJ databases">
        <title>Phylogenomics reveals ancestral predisposition of the termite-cultivated fungus Termitomyces towards a domesticated lifestyle.</title>
        <authorList>
            <person name="Auxier B."/>
            <person name="Grum-Grzhimaylo A."/>
            <person name="Cardenas M.E."/>
            <person name="Lodge J.D."/>
            <person name="Laessoe T."/>
            <person name="Pedersen O."/>
            <person name="Smith M.E."/>
            <person name="Kuyper T.W."/>
            <person name="Franco-Molano E.A."/>
            <person name="Baroni T.J."/>
            <person name="Aanen D.K."/>
        </authorList>
    </citation>
    <scope>NUCLEOTIDE SEQUENCE</scope>
    <source>
        <strain evidence="2">AP01</strain>
        <tissue evidence="2">Mycelium</tissue>
    </source>
</reference>
<reference evidence="2" key="1">
    <citation type="submission" date="2020-07" db="EMBL/GenBank/DDBJ databases">
        <authorList>
            <person name="Nieuwenhuis M."/>
            <person name="Van De Peppel L.J.J."/>
        </authorList>
    </citation>
    <scope>NUCLEOTIDE SEQUENCE</scope>
    <source>
        <strain evidence="2">AP01</strain>
        <tissue evidence="2">Mycelium</tissue>
    </source>
</reference>
<dbReference type="Gene3D" id="3.40.50.150">
    <property type="entry name" value="Vaccinia Virus protein VP39"/>
    <property type="match status" value="1"/>
</dbReference>
<organism evidence="2 3">
    <name type="scientific">Asterophora parasitica</name>
    <dbReference type="NCBI Taxonomy" id="117018"/>
    <lineage>
        <taxon>Eukaryota</taxon>
        <taxon>Fungi</taxon>
        <taxon>Dikarya</taxon>
        <taxon>Basidiomycota</taxon>
        <taxon>Agaricomycotina</taxon>
        <taxon>Agaricomycetes</taxon>
        <taxon>Agaricomycetidae</taxon>
        <taxon>Agaricales</taxon>
        <taxon>Tricholomatineae</taxon>
        <taxon>Lyophyllaceae</taxon>
        <taxon>Asterophora</taxon>
    </lineage>
</organism>
<evidence type="ECO:0000259" key="1">
    <source>
        <dbReference type="Pfam" id="PF13649"/>
    </source>
</evidence>
<dbReference type="OrthoDB" id="2013972at2759"/>
<dbReference type="Proteomes" id="UP000775547">
    <property type="component" value="Unassembled WGS sequence"/>
</dbReference>
<comment type="caution">
    <text evidence="2">The sequence shown here is derived from an EMBL/GenBank/DDBJ whole genome shotgun (WGS) entry which is preliminary data.</text>
</comment>
<accession>A0A9P7G2N0</accession>
<name>A0A9P7G2N0_9AGAR</name>
<keyword evidence="3" id="KW-1185">Reference proteome</keyword>
<dbReference type="Pfam" id="PF13649">
    <property type="entry name" value="Methyltransf_25"/>
    <property type="match status" value="1"/>
</dbReference>
<dbReference type="InterPro" id="IPR041698">
    <property type="entry name" value="Methyltransf_25"/>
</dbReference>
<dbReference type="EMBL" id="JABCKV010000145">
    <property type="protein sequence ID" value="KAG5642932.1"/>
    <property type="molecule type" value="Genomic_DNA"/>
</dbReference>
<gene>
    <name evidence="2" type="ORF">DXG03_001849</name>
</gene>
<evidence type="ECO:0000313" key="2">
    <source>
        <dbReference type="EMBL" id="KAG5642932.1"/>
    </source>
</evidence>
<dbReference type="CDD" id="cd02440">
    <property type="entry name" value="AdoMet_MTases"/>
    <property type="match status" value="1"/>
</dbReference>